<dbReference type="AlphaFoldDB" id="A0A448Z8T9"/>
<reference evidence="2 3" key="1">
    <citation type="submission" date="2019-01" db="EMBL/GenBank/DDBJ databases">
        <authorList>
            <person name="Ferrante I. M."/>
        </authorList>
    </citation>
    <scope>NUCLEOTIDE SEQUENCE [LARGE SCALE GENOMIC DNA]</scope>
    <source>
        <strain evidence="2 3">B856</strain>
    </source>
</reference>
<dbReference type="Proteomes" id="UP000291116">
    <property type="component" value="Unassembled WGS sequence"/>
</dbReference>
<name>A0A448Z8T9_9STRA</name>
<accession>A0A448Z8T9</accession>
<dbReference type="EMBL" id="CAACVS010000170">
    <property type="protein sequence ID" value="VEU38485.1"/>
    <property type="molecule type" value="Genomic_DNA"/>
</dbReference>
<evidence type="ECO:0000256" key="1">
    <source>
        <dbReference type="SAM" id="MobiDB-lite"/>
    </source>
</evidence>
<gene>
    <name evidence="2" type="ORF">PSNMU_V1.4_AUG-EV-PASAV3_0053280</name>
</gene>
<organism evidence="2 3">
    <name type="scientific">Pseudo-nitzschia multistriata</name>
    <dbReference type="NCBI Taxonomy" id="183589"/>
    <lineage>
        <taxon>Eukaryota</taxon>
        <taxon>Sar</taxon>
        <taxon>Stramenopiles</taxon>
        <taxon>Ochrophyta</taxon>
        <taxon>Bacillariophyta</taxon>
        <taxon>Bacillariophyceae</taxon>
        <taxon>Bacillariophycidae</taxon>
        <taxon>Bacillariales</taxon>
        <taxon>Bacillariaceae</taxon>
        <taxon>Pseudo-nitzschia</taxon>
    </lineage>
</organism>
<sequence length="239" mass="26656">MILLRSLPEFSTMCIGAVDFLGDAMNCKGSVFSTIVCNESSWCDGRDEEIVQSKSANQRVNEDDASGRYGDLIDTQSLSSSVHHLLHDSSQRQRRSPLANTGASSDAIFRKTQDTTSQSAEFSGLNRCTAWVQDDYSFESERLSDNSRTTSNVRIVHWEDRVSDSESLNSKNGCRIFRPIESASQSDSKCVRGFKLERCAAWSIDESSLIASSTRRDTPKIINDAKVVHWDELVQGVIR</sequence>
<proteinExistence type="predicted"/>
<keyword evidence="3" id="KW-1185">Reference proteome</keyword>
<protein>
    <submittedName>
        <fullName evidence="2">Uncharacterized protein</fullName>
    </submittedName>
</protein>
<feature type="region of interest" description="Disordered" evidence="1">
    <location>
        <begin position="84"/>
        <end position="110"/>
    </location>
</feature>
<evidence type="ECO:0000313" key="3">
    <source>
        <dbReference type="Proteomes" id="UP000291116"/>
    </source>
</evidence>
<dbReference type="OrthoDB" id="53660at2759"/>
<evidence type="ECO:0000313" key="2">
    <source>
        <dbReference type="EMBL" id="VEU38485.1"/>
    </source>
</evidence>